<dbReference type="InterPro" id="IPR039426">
    <property type="entry name" value="TonB-dep_rcpt-like"/>
</dbReference>
<organism evidence="13 14">
    <name type="scientific">Pedobacter metabolipauper</name>
    <dbReference type="NCBI Taxonomy" id="425513"/>
    <lineage>
        <taxon>Bacteria</taxon>
        <taxon>Pseudomonadati</taxon>
        <taxon>Bacteroidota</taxon>
        <taxon>Sphingobacteriia</taxon>
        <taxon>Sphingobacteriales</taxon>
        <taxon>Sphingobacteriaceae</taxon>
        <taxon>Pedobacter</taxon>
    </lineage>
</organism>
<comment type="caution">
    <text evidence="13">The sequence shown here is derived from an EMBL/GenBank/DDBJ whole genome shotgun (WGS) entry which is preliminary data.</text>
</comment>
<evidence type="ECO:0000256" key="1">
    <source>
        <dbReference type="ARBA" id="ARBA00004571"/>
    </source>
</evidence>
<dbReference type="Pfam" id="PF13620">
    <property type="entry name" value="CarboxypepD_reg"/>
    <property type="match status" value="1"/>
</dbReference>
<keyword evidence="10" id="KW-0732">Signal</keyword>
<dbReference type="InterPro" id="IPR023996">
    <property type="entry name" value="TonB-dep_OMP_SusC/RagA"/>
</dbReference>
<keyword evidence="4 8" id="KW-0812">Transmembrane</keyword>
<dbReference type="Pfam" id="PF07715">
    <property type="entry name" value="Plug"/>
    <property type="match status" value="1"/>
</dbReference>
<dbReference type="GO" id="GO:0009279">
    <property type="term" value="C:cell outer membrane"/>
    <property type="evidence" value="ECO:0007669"/>
    <property type="project" value="UniProtKB-SubCell"/>
</dbReference>
<keyword evidence="7 8" id="KW-0998">Cell outer membrane</keyword>
<comment type="similarity">
    <text evidence="8 9">Belongs to the TonB-dependent receptor family.</text>
</comment>
<dbReference type="SUPFAM" id="SSF49464">
    <property type="entry name" value="Carboxypeptidase regulatory domain-like"/>
    <property type="match status" value="1"/>
</dbReference>
<dbReference type="InterPro" id="IPR008969">
    <property type="entry name" value="CarboxyPept-like_regulatory"/>
</dbReference>
<gene>
    <name evidence="13" type="ORF">ATK78_3412</name>
</gene>
<accession>A0A4R6SX20</accession>
<dbReference type="InterPro" id="IPR012910">
    <property type="entry name" value="Plug_dom"/>
</dbReference>
<evidence type="ECO:0000256" key="5">
    <source>
        <dbReference type="ARBA" id="ARBA00023077"/>
    </source>
</evidence>
<keyword evidence="14" id="KW-1185">Reference proteome</keyword>
<name>A0A4R6SX20_9SPHI</name>
<sequence length="1043" mass="114815">MLKKRMQKVLHRCFKIAVILLLLSTETYAQDTGNISVIIQDLKGETMPGASVNISNTSKSFSKTSASDTNGMVVFANVPKDTNYCISVSFIGMETQKRCEYAVKAGQKITIVIKMEEGKSNQMNEVVVVGYGTQKKENLTGSVGVIKEGQIAGRPVTQLSQALAGASPGLYINANTGESGNDQASIRIRGTGTLNDANPLILIDGIEGPLDNINPSDVSSVSILKDASSAAIYGSRAANGVILVTTKRGKMGDKTSINYNVYSGVATPTVLPEMVTDNAMYLKLYREAMQNTGSTVSYTDADIERYAQLPSTDWIDEVFRDAAPITQHSLSVNGGTERVSYLFSSAYLDQAGLLDGDQKYRRFNSRLNLDMNLSKKFDAGISFSYARGNSSLASQQNVGELTGKGSLVFEGGLTQHPLTPVYDTEGRYAGPEAKLGLRNDRASGRAILDNQATEALNNDLLGSAFLTYEPLKDLKIKGTVAFNSQIRHVEDINREFKQYDWITSTQLSLTNPTSNMTDIQSSKFNVTTLLQANYEKSFGKHSIKGLAGFNQETSAQQNNRLAQEGFATPSQIIFGKGTKTILVSGTKGEWALRSFFGRINYDYDGKYLLEANLRRDGSSRFGKNNRWAMFPSFSAGWLVSNEGFWNKDIINYMKVRGSWGKLGNQNTALYPFASQVSLENNYVLGTGQVSGAALATLGNPDLKWETTTTTDIGLELGLFNAKFTLEADYFVKRTDDILTELRNPLVTGIVSPTIVNAASVENKGWEGAINYRDRIGDVNIGLGANVTYIKNKVLAINPTLGGAEDRVEISSINNIYLMRGESINAMYGYITQGIFQSTEEISNAPDHALFGKPVPGDFRIQDTDNDGVITEKDRVVMGNRQPQWLFGFNLSANYKGFDFAALFQGIGKADAFISRLNGPFPRAGVRKIWEDRWTPENPSTTMPRIWSDRSGYNGKTVESLPSSFWVQKRDYLRLKNIQLGYTFSKKNITRLPAQSIRIYLNGQNLWTTTKFKDFDPERLDTEAYVTTSLPQAKIITAGLNVTF</sequence>
<dbReference type="PROSITE" id="PS52016">
    <property type="entry name" value="TONB_DEPENDENT_REC_3"/>
    <property type="match status" value="1"/>
</dbReference>
<dbReference type="InterPro" id="IPR036942">
    <property type="entry name" value="Beta-barrel_TonB_sf"/>
</dbReference>
<dbReference type="NCBIfam" id="TIGR04056">
    <property type="entry name" value="OMP_RagA_SusC"/>
    <property type="match status" value="1"/>
</dbReference>
<evidence type="ECO:0000256" key="7">
    <source>
        <dbReference type="ARBA" id="ARBA00023237"/>
    </source>
</evidence>
<evidence type="ECO:0000256" key="3">
    <source>
        <dbReference type="ARBA" id="ARBA00022452"/>
    </source>
</evidence>
<feature type="chain" id="PRO_5020274009" evidence="10">
    <location>
        <begin position="30"/>
        <end position="1043"/>
    </location>
</feature>
<evidence type="ECO:0000259" key="12">
    <source>
        <dbReference type="Pfam" id="PF07715"/>
    </source>
</evidence>
<dbReference type="InterPro" id="IPR000531">
    <property type="entry name" value="Beta-barrel_TonB"/>
</dbReference>
<proteinExistence type="inferred from homology"/>
<evidence type="ECO:0000256" key="6">
    <source>
        <dbReference type="ARBA" id="ARBA00023136"/>
    </source>
</evidence>
<evidence type="ECO:0000256" key="9">
    <source>
        <dbReference type="RuleBase" id="RU003357"/>
    </source>
</evidence>
<dbReference type="Proteomes" id="UP000295620">
    <property type="component" value="Unassembled WGS sequence"/>
</dbReference>
<evidence type="ECO:0000256" key="8">
    <source>
        <dbReference type="PROSITE-ProRule" id="PRU01360"/>
    </source>
</evidence>
<protein>
    <submittedName>
        <fullName evidence="13">TonB-linked SusC/RagA family outer membrane protein</fullName>
    </submittedName>
</protein>
<keyword evidence="2 8" id="KW-0813">Transport</keyword>
<dbReference type="Gene3D" id="2.170.130.10">
    <property type="entry name" value="TonB-dependent receptor, plug domain"/>
    <property type="match status" value="1"/>
</dbReference>
<feature type="signal peptide" evidence="10">
    <location>
        <begin position="1"/>
        <end position="29"/>
    </location>
</feature>
<comment type="subcellular location">
    <subcellularLocation>
        <location evidence="1 8">Cell outer membrane</location>
        <topology evidence="1 8">Multi-pass membrane protein</topology>
    </subcellularLocation>
</comment>
<dbReference type="NCBIfam" id="TIGR04057">
    <property type="entry name" value="SusC_RagA_signa"/>
    <property type="match status" value="1"/>
</dbReference>
<keyword evidence="3 8" id="KW-1134">Transmembrane beta strand</keyword>
<dbReference type="RefSeq" id="WP_243732557.1">
    <property type="nucleotide sequence ID" value="NZ_SNYC01000005.1"/>
</dbReference>
<dbReference type="FunFam" id="2.170.130.10:FF:000003">
    <property type="entry name" value="SusC/RagA family TonB-linked outer membrane protein"/>
    <property type="match status" value="1"/>
</dbReference>
<dbReference type="AlphaFoldDB" id="A0A4R6SX20"/>
<dbReference type="InterPro" id="IPR037066">
    <property type="entry name" value="Plug_dom_sf"/>
</dbReference>
<evidence type="ECO:0000256" key="10">
    <source>
        <dbReference type="SAM" id="SignalP"/>
    </source>
</evidence>
<dbReference type="SUPFAM" id="SSF56935">
    <property type="entry name" value="Porins"/>
    <property type="match status" value="1"/>
</dbReference>
<dbReference type="InterPro" id="IPR023997">
    <property type="entry name" value="TonB-dep_OMP_SusC/RagA_CS"/>
</dbReference>
<evidence type="ECO:0000313" key="13">
    <source>
        <dbReference type="EMBL" id="TDQ08891.1"/>
    </source>
</evidence>
<evidence type="ECO:0000256" key="2">
    <source>
        <dbReference type="ARBA" id="ARBA00022448"/>
    </source>
</evidence>
<keyword evidence="6 8" id="KW-0472">Membrane</keyword>
<feature type="domain" description="TonB-dependent receptor-like beta-barrel" evidence="11">
    <location>
        <begin position="465"/>
        <end position="1005"/>
    </location>
</feature>
<dbReference type="EMBL" id="SNYC01000005">
    <property type="protein sequence ID" value="TDQ08891.1"/>
    <property type="molecule type" value="Genomic_DNA"/>
</dbReference>
<reference evidence="13 14" key="1">
    <citation type="submission" date="2019-03" db="EMBL/GenBank/DDBJ databases">
        <title>Genomic Encyclopedia of Archaeal and Bacterial Type Strains, Phase II (KMG-II): from individual species to whole genera.</title>
        <authorList>
            <person name="Goeker M."/>
        </authorList>
    </citation>
    <scope>NUCLEOTIDE SEQUENCE [LARGE SCALE GENOMIC DNA]</scope>
    <source>
        <strain evidence="13 14">DSM 19035</strain>
    </source>
</reference>
<evidence type="ECO:0000313" key="14">
    <source>
        <dbReference type="Proteomes" id="UP000295620"/>
    </source>
</evidence>
<keyword evidence="5 9" id="KW-0798">TonB box</keyword>
<feature type="domain" description="TonB-dependent receptor plug" evidence="12">
    <location>
        <begin position="136"/>
        <end position="241"/>
    </location>
</feature>
<dbReference type="Pfam" id="PF00593">
    <property type="entry name" value="TonB_dep_Rec_b-barrel"/>
    <property type="match status" value="1"/>
</dbReference>
<evidence type="ECO:0000256" key="4">
    <source>
        <dbReference type="ARBA" id="ARBA00022692"/>
    </source>
</evidence>
<evidence type="ECO:0000259" key="11">
    <source>
        <dbReference type="Pfam" id="PF00593"/>
    </source>
</evidence>
<dbReference type="Gene3D" id="2.40.170.20">
    <property type="entry name" value="TonB-dependent receptor, beta-barrel domain"/>
    <property type="match status" value="1"/>
</dbReference>